<dbReference type="AlphaFoldDB" id="C1JCM1"/>
<feature type="region of interest" description="Disordered" evidence="1">
    <location>
        <begin position="31"/>
        <end position="80"/>
    </location>
</feature>
<feature type="chain" id="PRO_5044729071" evidence="2">
    <location>
        <begin position="18"/>
        <end position="158"/>
    </location>
</feature>
<proteinExistence type="evidence at transcript level"/>
<reference evidence="4" key="1">
    <citation type="journal article" date="2010" name="Proc. Natl. Acad. Sci. U.S.A.">
        <title>In an early branching metazoan, bacterial colonization of the embryo is controlled by maternal antimicrobial peptides.</title>
        <authorList>
            <person name="Fraune S."/>
            <person name="Augustin R."/>
            <person name="Anton-Erxleben F."/>
            <person name="Wittlieb J."/>
            <person name="Gelhaus C."/>
            <person name="Klimovich V.B."/>
            <person name="Samoilovich M.P."/>
            <person name="Bosch T.C."/>
        </authorList>
    </citation>
    <scope>NUCLEOTIDE SEQUENCE</scope>
</reference>
<dbReference type="RefSeq" id="NP_001267821.1">
    <property type="nucleotide sequence ID" value="NM_001280892.1"/>
</dbReference>
<evidence type="ECO:0000256" key="2">
    <source>
        <dbReference type="SAM" id="SignalP"/>
    </source>
</evidence>
<feature type="signal peptide" evidence="2">
    <location>
        <begin position="1"/>
        <end position="17"/>
    </location>
</feature>
<sequence>MFMKIIFISSVIILVAADEFIESEDQYDSNINPPKVDYKNQYESKNEYQPTSEYKNNKKPSKTDYENQYESKNKYQPKSGYKPKKVICLDIDVTKQCKNRADGNYAIDNKPRAGYIACVNKSPICMPCPYGLTFCAKTGYKGLGHCLGEYDECPSRSY</sequence>
<dbReference type="EMBL" id="FJ517725">
    <property type="protein sequence ID" value="ACO55942.1"/>
    <property type="molecule type" value="mRNA"/>
</dbReference>
<evidence type="ECO:0000256" key="1">
    <source>
        <dbReference type="SAM" id="MobiDB-lite"/>
    </source>
</evidence>
<feature type="compositionally biased region" description="Basic and acidic residues" evidence="1">
    <location>
        <begin position="36"/>
        <end position="46"/>
    </location>
</feature>
<protein>
    <submittedName>
        <fullName evidence="4">Periculin 1b</fullName>
    </submittedName>
</protein>
<dbReference type="GO" id="GO:0008061">
    <property type="term" value="F:chitin binding"/>
    <property type="evidence" value="ECO:0007669"/>
    <property type="project" value="InterPro"/>
</dbReference>
<dbReference type="GeneID" id="100214901"/>
<keyword evidence="2" id="KW-0732">Signal</keyword>
<evidence type="ECO:0000313" key="4">
    <source>
        <dbReference type="EMBL" id="ACO55942.1"/>
    </source>
</evidence>
<feature type="compositionally biased region" description="Basic and acidic residues" evidence="1">
    <location>
        <begin position="61"/>
        <end position="73"/>
    </location>
</feature>
<organism evidence="4">
    <name type="scientific">Hydra vulgaris</name>
    <name type="common">Hydra</name>
    <name type="synonym">Hydra attenuata</name>
    <dbReference type="NCBI Taxonomy" id="6087"/>
    <lineage>
        <taxon>Eukaryota</taxon>
        <taxon>Metazoa</taxon>
        <taxon>Cnidaria</taxon>
        <taxon>Hydrozoa</taxon>
        <taxon>Hydroidolina</taxon>
        <taxon>Anthoathecata</taxon>
        <taxon>Aplanulata</taxon>
        <taxon>Hydridae</taxon>
        <taxon>Hydra</taxon>
    </lineage>
</organism>
<accession>C1JCM1</accession>
<feature type="domain" description="Chitin-binding type-2" evidence="3">
    <location>
        <begin position="97"/>
        <end position="138"/>
    </location>
</feature>
<dbReference type="KEGG" id="hmg:100214901"/>
<dbReference type="Pfam" id="PF01607">
    <property type="entry name" value="CBM_14"/>
    <property type="match status" value="1"/>
</dbReference>
<evidence type="ECO:0000259" key="3">
    <source>
        <dbReference type="Pfam" id="PF01607"/>
    </source>
</evidence>
<dbReference type="InterPro" id="IPR002557">
    <property type="entry name" value="Chitin-bd_dom"/>
</dbReference>
<dbReference type="GO" id="GO:0005576">
    <property type="term" value="C:extracellular region"/>
    <property type="evidence" value="ECO:0007669"/>
    <property type="project" value="InterPro"/>
</dbReference>
<name>C1JCM1_HYDVU</name>